<keyword evidence="3" id="KW-1185">Reference proteome</keyword>
<sequence>MYMPGKPLSFILFLLSLNLTLSCTSEFEGEFPREAPMPVINAIITADSTISVTLSWTRRPNSMEAFVPITGAEILLWENNTLLDLPQETEEGVYLFNHSAKAGCIYRIEVSKSGMKTVSATTIVPENMEASVILEENPLGEWDKNHFKLTLGGPTDSMRGLWIVTTLNNNNGTSVEQASGLYCNSVLPDVFNRTYDSSVPDGYVYEYEFFIRIDAQSLNTTSQVLFFKPWTMSSQIDVFIITASEDYDKYFKTAWEQKSWDPEVDLPFSYQPIFIYSNITNGYGIFAGCNIQKFRF</sequence>
<protein>
    <recommendedName>
        <fullName evidence="4">DUF4249 domain-containing protein</fullName>
    </recommendedName>
</protein>
<evidence type="ECO:0000256" key="1">
    <source>
        <dbReference type="SAM" id="SignalP"/>
    </source>
</evidence>
<evidence type="ECO:0008006" key="4">
    <source>
        <dbReference type="Google" id="ProtNLM"/>
    </source>
</evidence>
<name>A0A1I1WEA8_9BACT</name>
<dbReference type="PROSITE" id="PS51257">
    <property type="entry name" value="PROKAR_LIPOPROTEIN"/>
    <property type="match status" value="1"/>
</dbReference>
<dbReference type="EMBL" id="FONA01000004">
    <property type="protein sequence ID" value="SFD93516.1"/>
    <property type="molecule type" value="Genomic_DNA"/>
</dbReference>
<dbReference type="Proteomes" id="UP000181976">
    <property type="component" value="Unassembled WGS sequence"/>
</dbReference>
<organism evidence="2 3">
    <name type="scientific">Thermophagus xiamenensis</name>
    <dbReference type="NCBI Taxonomy" id="385682"/>
    <lineage>
        <taxon>Bacteria</taxon>
        <taxon>Pseudomonadati</taxon>
        <taxon>Bacteroidota</taxon>
        <taxon>Bacteroidia</taxon>
        <taxon>Marinilabiliales</taxon>
        <taxon>Marinilabiliaceae</taxon>
        <taxon>Thermophagus</taxon>
    </lineage>
</organism>
<proteinExistence type="predicted"/>
<dbReference type="AlphaFoldDB" id="A0A1I1WEA8"/>
<evidence type="ECO:0000313" key="3">
    <source>
        <dbReference type="Proteomes" id="UP000181976"/>
    </source>
</evidence>
<feature type="signal peptide" evidence="1">
    <location>
        <begin position="1"/>
        <end position="21"/>
    </location>
</feature>
<keyword evidence="1" id="KW-0732">Signal</keyword>
<feature type="chain" id="PRO_5010364513" description="DUF4249 domain-containing protein" evidence="1">
    <location>
        <begin position="22"/>
        <end position="296"/>
    </location>
</feature>
<reference evidence="2 3" key="1">
    <citation type="submission" date="2016-10" db="EMBL/GenBank/DDBJ databases">
        <authorList>
            <person name="de Groot N.N."/>
        </authorList>
    </citation>
    <scope>NUCLEOTIDE SEQUENCE [LARGE SCALE GENOMIC DNA]</scope>
    <source>
        <strain evidence="2 3">DSM 19012</strain>
    </source>
</reference>
<accession>A0A1I1WEA8</accession>
<dbReference type="InParanoid" id="A0A1I1WEA8"/>
<gene>
    <name evidence="2" type="ORF">SAMN05444380_10467</name>
</gene>
<dbReference type="InterPro" id="IPR025345">
    <property type="entry name" value="DUF4249"/>
</dbReference>
<dbReference type="Pfam" id="PF14054">
    <property type="entry name" value="DUF4249"/>
    <property type="match status" value="1"/>
</dbReference>
<dbReference type="STRING" id="385682.SAMN05444380_10467"/>
<evidence type="ECO:0000313" key="2">
    <source>
        <dbReference type="EMBL" id="SFD93516.1"/>
    </source>
</evidence>